<dbReference type="GO" id="GO:0008409">
    <property type="term" value="F:5'-3' exonuclease activity"/>
    <property type="evidence" value="ECO:0007669"/>
    <property type="project" value="TreeGrafter"/>
</dbReference>
<comment type="caution">
    <text evidence="5">The sequence shown here is derived from an EMBL/GenBank/DDBJ whole genome shotgun (WGS) entry which is preliminary data.</text>
</comment>
<keyword evidence="1" id="KW-0479">Metal-binding</keyword>
<dbReference type="Gene3D" id="3.40.50.1010">
    <property type="entry name" value="5'-nuclease"/>
    <property type="match status" value="2"/>
</dbReference>
<dbReference type="InterPro" id="IPR036279">
    <property type="entry name" value="5-3_exonuclease_C_sf"/>
</dbReference>
<dbReference type="PANTHER" id="PTHR11081:SF9">
    <property type="entry name" value="FLAP ENDONUCLEASE 1"/>
    <property type="match status" value="1"/>
</dbReference>
<evidence type="ECO:0000256" key="2">
    <source>
        <dbReference type="ARBA" id="ARBA00022759"/>
    </source>
</evidence>
<keyword evidence="2" id="KW-0255">Endonuclease</keyword>
<evidence type="ECO:0000259" key="4">
    <source>
        <dbReference type="SMART" id="SM00484"/>
    </source>
</evidence>
<reference evidence="5" key="1">
    <citation type="submission" date="2020-05" db="EMBL/GenBank/DDBJ databases">
        <title>Phylogenomic resolution of chytrid fungi.</title>
        <authorList>
            <person name="Stajich J.E."/>
            <person name="Amses K."/>
            <person name="Simmons R."/>
            <person name="Seto K."/>
            <person name="Myers J."/>
            <person name="Bonds A."/>
            <person name="Quandt C.A."/>
            <person name="Barry K."/>
            <person name="Liu P."/>
            <person name="Grigoriev I."/>
            <person name="Longcore J.E."/>
            <person name="James T.Y."/>
        </authorList>
    </citation>
    <scope>NUCLEOTIDE SEQUENCE</scope>
    <source>
        <strain evidence="5">JEL0513</strain>
    </source>
</reference>
<dbReference type="InterPro" id="IPR008918">
    <property type="entry name" value="HhH2"/>
</dbReference>
<accession>A0AAD5SR08</accession>
<gene>
    <name evidence="5" type="primary">FEN1_2</name>
    <name evidence="5" type="ORF">HK100_006061</name>
</gene>
<dbReference type="PANTHER" id="PTHR11081">
    <property type="entry name" value="FLAP ENDONUCLEASE FAMILY MEMBER"/>
    <property type="match status" value="1"/>
</dbReference>
<keyword evidence="2" id="KW-0540">Nuclease</keyword>
<dbReference type="InterPro" id="IPR006084">
    <property type="entry name" value="XPG/Rad2"/>
</dbReference>
<dbReference type="GO" id="GO:0006281">
    <property type="term" value="P:DNA repair"/>
    <property type="evidence" value="ECO:0007669"/>
    <property type="project" value="UniProtKB-ARBA"/>
</dbReference>
<evidence type="ECO:0000313" key="5">
    <source>
        <dbReference type="EMBL" id="KAJ3094676.1"/>
    </source>
</evidence>
<dbReference type="InterPro" id="IPR029060">
    <property type="entry name" value="PIN-like_dom_sf"/>
</dbReference>
<sequence>MLKGKAISIDGLVFARQFLHTPKTNTKTIDASSSIWSTAAQSAHYSSDSDLHPNRESHLNSNTNISAYDTNFNAIDDARRVALGFMRLVTALRLLDIAPVVCFDGVGLHTEKLRESRRRASVKERTESLLALETEHLDVLKRFEELIAIAQADSRDQEVLLSKTNANEKMYKESAILAEQIYNNPLVDGAQLEEIAALVQESYVSDLSTSVDAVFNANADILEKSALLAKINDLSLSEKKLSTNQDKLVMESDLCRDSLEIIDKNKQLLKLEDDHEKIMQRVEELKVKGQVQHFTVSASLFETLKARTPLSISPTQHHTLNTIIVESQARQNSLKTRALQMTPIVITTVRKVLEIMNVPVITSPHEGEAMCAYLTQLGVTAASATEDMDACVFGDGLVIRNLGQAALNYAKKHTERKIALENAQIFAFADDMLQDASVSSTPEFVFVETDPKRDNSSTTITTESKTASAARSTFSILCIDPVKARKDMDLSRDQFVDLMILCGTDFSGTLKGVGYVTAYKLIKKHGSIEAILETGKYSSNCIEGFDYQVAREVYINAFERMDLIFNESGLVREIEKMVEKWRGGNHSDDNFENEKVVESQVDSFLMELKMQV</sequence>
<dbReference type="Gene3D" id="1.10.150.20">
    <property type="entry name" value="5' to 3' exonuclease, C-terminal subdomain"/>
    <property type="match status" value="1"/>
</dbReference>
<keyword evidence="6" id="KW-1185">Reference proteome</keyword>
<dbReference type="SUPFAM" id="SSF88723">
    <property type="entry name" value="PIN domain-like"/>
    <property type="match status" value="1"/>
</dbReference>
<evidence type="ECO:0000256" key="1">
    <source>
        <dbReference type="ARBA" id="ARBA00022723"/>
    </source>
</evidence>
<keyword evidence="2" id="KW-0378">Hydrolase</keyword>
<dbReference type="SMART" id="SM00279">
    <property type="entry name" value="HhH2"/>
    <property type="match status" value="1"/>
</dbReference>
<dbReference type="GO" id="GO:0046872">
    <property type="term" value="F:metal ion binding"/>
    <property type="evidence" value="ECO:0007669"/>
    <property type="project" value="UniProtKB-KW"/>
</dbReference>
<dbReference type="SUPFAM" id="SSF47807">
    <property type="entry name" value="5' to 3' exonuclease, C-terminal subdomain"/>
    <property type="match status" value="1"/>
</dbReference>
<dbReference type="GO" id="GO:0017108">
    <property type="term" value="F:5'-flap endonuclease activity"/>
    <property type="evidence" value="ECO:0007669"/>
    <property type="project" value="TreeGrafter"/>
</dbReference>
<organism evidence="5 6">
    <name type="scientific">Physocladia obscura</name>
    <dbReference type="NCBI Taxonomy" id="109957"/>
    <lineage>
        <taxon>Eukaryota</taxon>
        <taxon>Fungi</taxon>
        <taxon>Fungi incertae sedis</taxon>
        <taxon>Chytridiomycota</taxon>
        <taxon>Chytridiomycota incertae sedis</taxon>
        <taxon>Chytridiomycetes</taxon>
        <taxon>Chytridiales</taxon>
        <taxon>Chytriomycetaceae</taxon>
        <taxon>Physocladia</taxon>
    </lineage>
</organism>
<dbReference type="PRINTS" id="PR00853">
    <property type="entry name" value="XPGRADSUPER"/>
</dbReference>
<protein>
    <submittedName>
        <fullName evidence="5">Elongation of fatty acids protein 2</fullName>
    </submittedName>
</protein>
<dbReference type="SMART" id="SM00484">
    <property type="entry name" value="XPGI"/>
    <property type="match status" value="1"/>
</dbReference>
<dbReference type="EMBL" id="JADGJH010002813">
    <property type="protein sequence ID" value="KAJ3094676.1"/>
    <property type="molecule type" value="Genomic_DNA"/>
</dbReference>
<evidence type="ECO:0000313" key="6">
    <source>
        <dbReference type="Proteomes" id="UP001211907"/>
    </source>
</evidence>
<name>A0AAD5SR08_9FUNG</name>
<evidence type="ECO:0000256" key="3">
    <source>
        <dbReference type="ARBA" id="ARBA00022842"/>
    </source>
</evidence>
<keyword evidence="3" id="KW-0460">Magnesium</keyword>
<dbReference type="AlphaFoldDB" id="A0AAD5SR08"/>
<feature type="domain" description="XPG-I" evidence="4">
    <location>
        <begin position="354"/>
        <end position="428"/>
    </location>
</feature>
<dbReference type="InterPro" id="IPR006086">
    <property type="entry name" value="XPG-I_dom"/>
</dbReference>
<dbReference type="Pfam" id="PF00867">
    <property type="entry name" value="XPG_I"/>
    <property type="match status" value="1"/>
</dbReference>
<dbReference type="GO" id="GO:0003677">
    <property type="term" value="F:DNA binding"/>
    <property type="evidence" value="ECO:0007669"/>
    <property type="project" value="InterPro"/>
</dbReference>
<proteinExistence type="predicted"/>
<dbReference type="Proteomes" id="UP001211907">
    <property type="component" value="Unassembled WGS sequence"/>
</dbReference>